<dbReference type="Gene3D" id="3.40.50.150">
    <property type="entry name" value="Vaccinia Virus protein VP39"/>
    <property type="match status" value="1"/>
</dbReference>
<evidence type="ECO:0000313" key="7">
    <source>
        <dbReference type="Proteomes" id="UP001235939"/>
    </source>
</evidence>
<evidence type="ECO:0000256" key="2">
    <source>
        <dbReference type="ARBA" id="ARBA00022603"/>
    </source>
</evidence>
<dbReference type="SUPFAM" id="SSF53335">
    <property type="entry name" value="S-adenosyl-L-methionine-dependent methyltransferases"/>
    <property type="match status" value="1"/>
</dbReference>
<accession>A0ABY6KCQ5</accession>
<evidence type="ECO:0000313" key="6">
    <source>
        <dbReference type="EMBL" id="UYV66174.1"/>
    </source>
</evidence>
<feature type="domain" description="Methyltransferase" evidence="5">
    <location>
        <begin position="50"/>
        <end position="156"/>
    </location>
</feature>
<dbReference type="Proteomes" id="UP001235939">
    <property type="component" value="Chromosome 04"/>
</dbReference>
<keyword evidence="2" id="KW-0489">Methyltransferase</keyword>
<keyword evidence="4" id="KW-0511">Multifunctional enzyme</keyword>
<keyword evidence="3" id="KW-0808">Transferase</keyword>
<name>A0ABY6KCQ5_9ARAC</name>
<evidence type="ECO:0000256" key="1">
    <source>
        <dbReference type="ARBA" id="ARBA00008361"/>
    </source>
</evidence>
<dbReference type="InterPro" id="IPR029063">
    <property type="entry name" value="SAM-dependent_MTases_sf"/>
</dbReference>
<dbReference type="InterPro" id="IPR051419">
    <property type="entry name" value="Lys/N-term_MeTrsfase_sf"/>
</dbReference>
<proteinExistence type="inferred from homology"/>
<dbReference type="InterPro" id="IPR025714">
    <property type="entry name" value="Methyltranfer_dom"/>
</dbReference>
<dbReference type="EMBL" id="CP092866">
    <property type="protein sequence ID" value="UYV66174.1"/>
    <property type="molecule type" value="Genomic_DNA"/>
</dbReference>
<gene>
    <name evidence="6" type="ORF">LAZ67_4000602</name>
</gene>
<dbReference type="PANTHER" id="PTHR12176">
    <property type="entry name" value="SAM-DEPENDENT METHYLTRANSFERASE SUPERFAMILY PROTEIN"/>
    <property type="match status" value="1"/>
</dbReference>
<dbReference type="Pfam" id="PF13847">
    <property type="entry name" value="Methyltransf_31"/>
    <property type="match status" value="1"/>
</dbReference>
<evidence type="ECO:0000256" key="3">
    <source>
        <dbReference type="ARBA" id="ARBA00022679"/>
    </source>
</evidence>
<protein>
    <submittedName>
        <fullName evidence="6">METTL13</fullName>
    </submittedName>
</protein>
<keyword evidence="7" id="KW-1185">Reference proteome</keyword>
<dbReference type="PANTHER" id="PTHR12176:SF78">
    <property type="entry name" value="EEF1A LYSINE AND N-TERMINAL METHYLTRANSFERASE"/>
    <property type="match status" value="1"/>
</dbReference>
<dbReference type="CDD" id="cd02440">
    <property type="entry name" value="AdoMet_MTases"/>
    <property type="match status" value="1"/>
</dbReference>
<evidence type="ECO:0000256" key="4">
    <source>
        <dbReference type="ARBA" id="ARBA00023268"/>
    </source>
</evidence>
<sequence length="173" mass="20035">MSLLPKVSADFSQCSYWDSFFTNRKREFEWYGDFATLRPWITSYMRPSSSVLVVGAGNSNLSNDLYNLGYQNLLNVDISEVVVRQMSKKFQHLKYVQMDILQPHPELKSNFDVVLDKGTLDALVSDDSQESRERGKQYFTQVDNVLKPLGRYVLVSLLEPYILQILTETFEPM</sequence>
<reference evidence="6 7" key="1">
    <citation type="submission" date="2022-01" db="EMBL/GenBank/DDBJ databases">
        <title>A chromosomal length assembly of Cordylochernes scorpioides.</title>
        <authorList>
            <person name="Zeh D."/>
            <person name="Zeh J."/>
        </authorList>
    </citation>
    <scope>NUCLEOTIDE SEQUENCE [LARGE SCALE GENOMIC DNA]</scope>
    <source>
        <strain evidence="6">IN4F17</strain>
        <tissue evidence="6">Whole Body</tissue>
    </source>
</reference>
<comment type="similarity">
    <text evidence="1">Belongs to the methyltransferase superfamily.</text>
</comment>
<evidence type="ECO:0000259" key="5">
    <source>
        <dbReference type="Pfam" id="PF13847"/>
    </source>
</evidence>
<organism evidence="6 7">
    <name type="scientific">Cordylochernes scorpioides</name>
    <dbReference type="NCBI Taxonomy" id="51811"/>
    <lineage>
        <taxon>Eukaryota</taxon>
        <taxon>Metazoa</taxon>
        <taxon>Ecdysozoa</taxon>
        <taxon>Arthropoda</taxon>
        <taxon>Chelicerata</taxon>
        <taxon>Arachnida</taxon>
        <taxon>Pseudoscorpiones</taxon>
        <taxon>Cheliferoidea</taxon>
        <taxon>Chernetidae</taxon>
        <taxon>Cordylochernes</taxon>
    </lineage>
</organism>